<dbReference type="GO" id="GO:0005886">
    <property type="term" value="C:plasma membrane"/>
    <property type="evidence" value="ECO:0007669"/>
    <property type="project" value="UniProtKB-SubCell"/>
</dbReference>
<dbReference type="PANTHER" id="PTHR33778:SF1">
    <property type="entry name" value="MAGNESIUM TRANSPORTER YHID-RELATED"/>
    <property type="match status" value="1"/>
</dbReference>
<evidence type="ECO:0000256" key="5">
    <source>
        <dbReference type="ARBA" id="ARBA00022989"/>
    </source>
</evidence>
<feature type="transmembrane region" description="Helical" evidence="7">
    <location>
        <begin position="68"/>
        <end position="87"/>
    </location>
</feature>
<comment type="caution">
    <text evidence="9">The sequence shown here is derived from an EMBL/GenBank/DDBJ whole genome shotgun (WGS) entry which is preliminary data.</text>
</comment>
<evidence type="ECO:0000256" key="2">
    <source>
        <dbReference type="ARBA" id="ARBA00009298"/>
    </source>
</evidence>
<dbReference type="InterPro" id="IPR049177">
    <property type="entry name" value="MgtC_SapB_SrpB_YhiD_N"/>
</dbReference>
<evidence type="ECO:0000256" key="1">
    <source>
        <dbReference type="ARBA" id="ARBA00004651"/>
    </source>
</evidence>
<comment type="similarity">
    <text evidence="2">Belongs to the MgtC/SapB family.</text>
</comment>
<reference evidence="10" key="1">
    <citation type="submission" date="2017-09" db="EMBL/GenBank/DDBJ databases">
        <title>Depth-based differentiation of microbial function through sediment-hosted aquifers and enrichment of novel symbionts in the deep terrestrial subsurface.</title>
        <authorList>
            <person name="Probst A.J."/>
            <person name="Ladd B."/>
            <person name="Jarett J.K."/>
            <person name="Geller-Mcgrath D.E."/>
            <person name="Sieber C.M.K."/>
            <person name="Emerson J.B."/>
            <person name="Anantharaman K."/>
            <person name="Thomas B.C."/>
            <person name="Malmstrom R."/>
            <person name="Stieglmeier M."/>
            <person name="Klingl A."/>
            <person name="Woyke T."/>
            <person name="Ryan C.M."/>
            <person name="Banfield J.F."/>
        </authorList>
    </citation>
    <scope>NUCLEOTIDE SEQUENCE [LARGE SCALE GENOMIC DNA]</scope>
</reference>
<organism evidence="9 10">
    <name type="scientific">Candidatus Desantisbacteria bacterium CG_4_10_14_0_8_um_filter_48_22</name>
    <dbReference type="NCBI Taxonomy" id="1974543"/>
    <lineage>
        <taxon>Bacteria</taxon>
        <taxon>Candidatus Desantisiibacteriota</taxon>
    </lineage>
</organism>
<protein>
    <recommendedName>
        <fullName evidence="8">MgtC/SapB/SrpB/YhiD N-terminal domain-containing protein</fullName>
    </recommendedName>
</protein>
<evidence type="ECO:0000256" key="3">
    <source>
        <dbReference type="ARBA" id="ARBA00022475"/>
    </source>
</evidence>
<keyword evidence="5 7" id="KW-1133">Transmembrane helix</keyword>
<comment type="subcellular location">
    <subcellularLocation>
        <location evidence="1">Cell membrane</location>
        <topology evidence="1">Multi-pass membrane protein</topology>
    </subcellularLocation>
</comment>
<keyword evidence="4 7" id="KW-0812">Transmembrane</keyword>
<feature type="transmembrane region" description="Helical" evidence="7">
    <location>
        <begin position="7"/>
        <end position="23"/>
    </location>
</feature>
<dbReference type="Proteomes" id="UP000229307">
    <property type="component" value="Unassembled WGS sequence"/>
</dbReference>
<feature type="transmembrane region" description="Helical" evidence="7">
    <location>
        <begin position="99"/>
        <end position="132"/>
    </location>
</feature>
<evidence type="ECO:0000313" key="9">
    <source>
        <dbReference type="EMBL" id="PIZ17626.1"/>
    </source>
</evidence>
<feature type="transmembrane region" description="Helical" evidence="7">
    <location>
        <begin position="35"/>
        <end position="56"/>
    </location>
</feature>
<dbReference type="PANTHER" id="PTHR33778">
    <property type="entry name" value="PROTEIN MGTC"/>
    <property type="match status" value="1"/>
</dbReference>
<dbReference type="InterPro" id="IPR003416">
    <property type="entry name" value="MgtC/SapB/SrpB/YhiD_fam"/>
</dbReference>
<evidence type="ECO:0000259" key="8">
    <source>
        <dbReference type="Pfam" id="PF02308"/>
    </source>
</evidence>
<proteinExistence type="inferred from homology"/>
<keyword evidence="3" id="KW-1003">Cell membrane</keyword>
<dbReference type="Pfam" id="PF02308">
    <property type="entry name" value="MgtC"/>
    <property type="match status" value="1"/>
</dbReference>
<evidence type="ECO:0000256" key="4">
    <source>
        <dbReference type="ARBA" id="ARBA00022692"/>
    </source>
</evidence>
<dbReference type="PRINTS" id="PR01837">
    <property type="entry name" value="MGTCSAPBPROT"/>
</dbReference>
<accession>A0A2M7SDM1</accession>
<dbReference type="EMBL" id="PFMR01000101">
    <property type="protein sequence ID" value="PIZ17626.1"/>
    <property type="molecule type" value="Genomic_DNA"/>
</dbReference>
<evidence type="ECO:0000313" key="10">
    <source>
        <dbReference type="Proteomes" id="UP000229307"/>
    </source>
</evidence>
<gene>
    <name evidence="9" type="ORF">COY52_03735</name>
</gene>
<sequence length="147" mass="15395">MITNTEMIIRLVMAMVLGGLVGWEREIYHKPAGFRTHILVCLGSSLFTILSFSFPCGPGFQAVDPSRIAAGIVMGIGFLGAGAILHGQGSVSGLTTAASIWVVAAIGMAAGSGFYMAAAVATGLVVLVLFVLNKVEKYYIEKTSKPK</sequence>
<keyword evidence="6 7" id="KW-0472">Membrane</keyword>
<dbReference type="AlphaFoldDB" id="A0A2M7SDM1"/>
<feature type="domain" description="MgtC/SapB/SrpB/YhiD N-terminal" evidence="8">
    <location>
        <begin position="11"/>
        <end position="137"/>
    </location>
</feature>
<evidence type="ECO:0000256" key="7">
    <source>
        <dbReference type="SAM" id="Phobius"/>
    </source>
</evidence>
<name>A0A2M7SDM1_9BACT</name>
<evidence type="ECO:0000256" key="6">
    <source>
        <dbReference type="ARBA" id="ARBA00023136"/>
    </source>
</evidence>